<keyword evidence="5" id="KW-1185">Reference proteome</keyword>
<dbReference type="SUPFAM" id="SSF55729">
    <property type="entry name" value="Acyl-CoA N-acyltransferases (Nat)"/>
    <property type="match status" value="1"/>
</dbReference>
<sequence length="151" mass="17692">MNYQIRFALSSDLEELIELCQLHAEFEKSEYSKKGKLENLKKHLFSESPSLFCLVVEDLDSSTLMGYASFMKQFSTWDAWFYIYMDCLYLRDGCRGFGIGEELINKIKSEGKNLGCNLIQWQTPKFNTRAIKFYNRIGAVSKEKERFFLSI</sequence>
<evidence type="ECO:0000256" key="2">
    <source>
        <dbReference type="ARBA" id="ARBA00023315"/>
    </source>
</evidence>
<dbReference type="InterPro" id="IPR016181">
    <property type="entry name" value="Acyl_CoA_acyltransferase"/>
</dbReference>
<organism evidence="4 5">
    <name type="scientific">Algoriphagus sediminis</name>
    <dbReference type="NCBI Taxonomy" id="3057113"/>
    <lineage>
        <taxon>Bacteria</taxon>
        <taxon>Pseudomonadati</taxon>
        <taxon>Bacteroidota</taxon>
        <taxon>Cytophagia</taxon>
        <taxon>Cytophagales</taxon>
        <taxon>Cyclobacteriaceae</taxon>
        <taxon>Algoriphagus</taxon>
    </lineage>
</organism>
<dbReference type="InterPro" id="IPR000182">
    <property type="entry name" value="GNAT_dom"/>
</dbReference>
<feature type="domain" description="N-acetyltransferase" evidence="3">
    <location>
        <begin position="3"/>
        <end position="151"/>
    </location>
</feature>
<evidence type="ECO:0000256" key="1">
    <source>
        <dbReference type="ARBA" id="ARBA00022679"/>
    </source>
</evidence>
<keyword evidence="2" id="KW-0012">Acyltransferase</keyword>
<protein>
    <submittedName>
        <fullName evidence="4">GNAT family N-acetyltransferase</fullName>
    </submittedName>
</protein>
<evidence type="ECO:0000259" key="3">
    <source>
        <dbReference type="PROSITE" id="PS51186"/>
    </source>
</evidence>
<dbReference type="Pfam" id="PF00583">
    <property type="entry name" value="Acetyltransf_1"/>
    <property type="match status" value="1"/>
</dbReference>
<dbReference type="InterPro" id="IPR051016">
    <property type="entry name" value="Diverse_Substrate_AcTransf"/>
</dbReference>
<gene>
    <name evidence="4" type="ORF">QVH07_03885</name>
</gene>
<dbReference type="EMBL" id="JAUEPH010000002">
    <property type="protein sequence ID" value="MDN3203269.1"/>
    <property type="molecule type" value="Genomic_DNA"/>
</dbReference>
<dbReference type="Proteomes" id="UP001171916">
    <property type="component" value="Unassembled WGS sequence"/>
</dbReference>
<dbReference type="Gene3D" id="3.40.630.30">
    <property type="match status" value="1"/>
</dbReference>
<name>A0ABT7Y9S3_9BACT</name>
<dbReference type="RefSeq" id="WP_289998833.1">
    <property type="nucleotide sequence ID" value="NZ_JAUEPH010000002.1"/>
</dbReference>
<dbReference type="PROSITE" id="PS51186">
    <property type="entry name" value="GNAT"/>
    <property type="match status" value="1"/>
</dbReference>
<dbReference type="PANTHER" id="PTHR10545:SF29">
    <property type="entry name" value="GH14572P-RELATED"/>
    <property type="match status" value="1"/>
</dbReference>
<evidence type="ECO:0000313" key="4">
    <source>
        <dbReference type="EMBL" id="MDN3203269.1"/>
    </source>
</evidence>
<evidence type="ECO:0000313" key="5">
    <source>
        <dbReference type="Proteomes" id="UP001171916"/>
    </source>
</evidence>
<keyword evidence="1" id="KW-0808">Transferase</keyword>
<comment type="caution">
    <text evidence="4">The sequence shown here is derived from an EMBL/GenBank/DDBJ whole genome shotgun (WGS) entry which is preliminary data.</text>
</comment>
<dbReference type="CDD" id="cd04301">
    <property type="entry name" value="NAT_SF"/>
    <property type="match status" value="1"/>
</dbReference>
<proteinExistence type="predicted"/>
<dbReference type="PANTHER" id="PTHR10545">
    <property type="entry name" value="DIAMINE N-ACETYLTRANSFERASE"/>
    <property type="match status" value="1"/>
</dbReference>
<accession>A0ABT7Y9S3</accession>
<reference evidence="4" key="1">
    <citation type="submission" date="2023-06" db="EMBL/GenBank/DDBJ databases">
        <title>Robiginitalea aurantiacus sp. nov. and Algoriphagus sediminis sp. nov., isolated from coastal sediment.</title>
        <authorList>
            <person name="Zhou Z.Y."/>
            <person name="An J."/>
            <person name="Jia Y.W."/>
            <person name="Du Z.J."/>
        </authorList>
    </citation>
    <scope>NUCLEOTIDE SEQUENCE</scope>
    <source>
        <strain evidence="4">C2-7</strain>
    </source>
</reference>